<dbReference type="EMBL" id="QBMC01000174">
    <property type="protein sequence ID" value="PZO11653.1"/>
    <property type="molecule type" value="Genomic_DNA"/>
</dbReference>
<feature type="coiled-coil region" evidence="4">
    <location>
        <begin position="519"/>
        <end position="580"/>
    </location>
</feature>
<dbReference type="PANTHER" id="PTHR32114">
    <property type="entry name" value="ABC TRANSPORTER ABCH.3"/>
    <property type="match status" value="1"/>
</dbReference>
<dbReference type="InterPro" id="IPR038729">
    <property type="entry name" value="Rad50/SbcC_AAA"/>
</dbReference>
<name>A0A2W4TSA5_9CYAN</name>
<organism evidence="6 7">
    <name type="scientific">Leptolyngbya foveolarum</name>
    <dbReference type="NCBI Taxonomy" id="47253"/>
    <lineage>
        <taxon>Bacteria</taxon>
        <taxon>Bacillati</taxon>
        <taxon>Cyanobacteriota</taxon>
        <taxon>Cyanophyceae</taxon>
        <taxon>Leptolyngbyales</taxon>
        <taxon>Leptolyngbyaceae</taxon>
        <taxon>Leptolyngbya group</taxon>
        <taxon>Leptolyngbya</taxon>
    </lineage>
</organism>
<reference evidence="6 7" key="2">
    <citation type="submission" date="2018-06" db="EMBL/GenBank/DDBJ databases">
        <title>Metagenomic assembly of (sub)arctic Cyanobacteria and their associated microbiome from non-axenic cultures.</title>
        <authorList>
            <person name="Baurain D."/>
        </authorList>
    </citation>
    <scope>NUCLEOTIDE SEQUENCE [LARGE SCALE GENOMIC DNA]</scope>
    <source>
        <strain evidence="6">ULC129bin1</strain>
    </source>
</reference>
<dbReference type="Proteomes" id="UP000249354">
    <property type="component" value="Unassembled WGS sequence"/>
</dbReference>
<evidence type="ECO:0000256" key="3">
    <source>
        <dbReference type="ARBA" id="ARBA00013368"/>
    </source>
</evidence>
<reference evidence="7" key="1">
    <citation type="submission" date="2018-04" db="EMBL/GenBank/DDBJ databases">
        <authorList>
            <person name="Cornet L."/>
        </authorList>
    </citation>
    <scope>NUCLEOTIDE SEQUENCE [LARGE SCALE GENOMIC DNA]</scope>
</reference>
<feature type="coiled-coil region" evidence="4">
    <location>
        <begin position="185"/>
        <end position="255"/>
    </location>
</feature>
<dbReference type="GO" id="GO:0006302">
    <property type="term" value="P:double-strand break repair"/>
    <property type="evidence" value="ECO:0007669"/>
    <property type="project" value="InterPro"/>
</dbReference>
<comment type="caution">
    <text evidence="6">The sequence shown here is derived from an EMBL/GenBank/DDBJ whole genome shotgun (WGS) entry which is preliminary data.</text>
</comment>
<evidence type="ECO:0000313" key="6">
    <source>
        <dbReference type="EMBL" id="PZO11653.1"/>
    </source>
</evidence>
<evidence type="ECO:0000256" key="2">
    <source>
        <dbReference type="ARBA" id="ARBA00011322"/>
    </source>
</evidence>
<accession>A0A2W4TSA5</accession>
<dbReference type="Pfam" id="PF13476">
    <property type="entry name" value="AAA_23"/>
    <property type="match status" value="1"/>
</dbReference>
<protein>
    <recommendedName>
        <fullName evidence="3">Nuclease SbcCD subunit C</fullName>
    </recommendedName>
</protein>
<evidence type="ECO:0000313" key="7">
    <source>
        <dbReference type="Proteomes" id="UP000249354"/>
    </source>
</evidence>
<dbReference type="GO" id="GO:0016887">
    <property type="term" value="F:ATP hydrolysis activity"/>
    <property type="evidence" value="ECO:0007669"/>
    <property type="project" value="InterPro"/>
</dbReference>
<feature type="coiled-coil region" evidence="4">
    <location>
        <begin position="384"/>
        <end position="411"/>
    </location>
</feature>
<feature type="coiled-coil region" evidence="4">
    <location>
        <begin position="298"/>
        <end position="346"/>
    </location>
</feature>
<comment type="similarity">
    <text evidence="1">Belongs to the SMC family. SbcC subfamily.</text>
</comment>
<feature type="domain" description="Rad50/SbcC-type AAA" evidence="5">
    <location>
        <begin position="5"/>
        <end position="262"/>
    </location>
</feature>
<comment type="subunit">
    <text evidence="2">Heterodimer of SbcC and SbcD.</text>
</comment>
<dbReference type="Gene3D" id="3.40.50.300">
    <property type="entry name" value="P-loop containing nucleotide triphosphate hydrolases"/>
    <property type="match status" value="2"/>
</dbReference>
<sequence length="921" mass="104635">MQILSVTLKNFKTHKDKHFEFELGTNAICGENGAGKTSILEAIAWVLFNHSGGYTKEDLIRNGASSAQVRVAFISSRDNRTYEAQRSTSQGYTLYDPQLAERLPYTRTKDEVLPWLRQHIGVAPGTDLSQLFANTIGVPQGTFTVDFLLPKEKRKPIFDTVLKVEEYRETYKQSNSLRKYSEAQSQRLKDLIEQYEESLQSWDDLQAGHQKLRSEIQIGENQLAELEKLSEKLTKQRQEMKAQAEQIQILKAQQQQIDSQVEVQQHTQQQSERSLVAAREAETICKTQKSAYEAFLTVETQIEQLSKKSQERQQLSRQQQQSQQALAKDQSDLLRLETRLEQFEHAEEELVGLAKEVAAQVSLEGRKAGLEQQSQSFSNFRFQQQSLVQQAKRLERELAQVEADLARLVALKKASAQIPQWEEQQSRIRVQMSRIAAARQFEQELSKLAEKGQAEQDDYRQQVAAALQTMEQWVGRFEALDGAAIAPIKKTLFQGGLLSKATLKTLNGILADLATQTDKAKLEQQQREIQAQLQRAYAQKGELAGIETQQAKREQLAQHQVKAKQDLENLSQKLESEQSVTKLLSQINSEIEALGNPKGKQQLLQKSLEQKMTVSAQYQALQSAQKTQVEQVAAIAQKLQVFESLDDQQQVQQQAKQLHQAGYLQYLQNQQSAQQVEPLAAKVQSIAAAMAQLVDQKRAIAHQLADHLDVFDPKAFTLLETRLSEANSQADRLRGSLPQQQARLVELDGRLAELKATAQKRDQAQEDLKQRDRIKRFVNYARRVYKEAGPRITERYVHNISREADRLFRELLGRSNVALTWSADYEISVQEGSHNRRFMNLSGGEQMCAALAVRLALLKILADVDVAFFDEPTTNMDRPRRASLAEAIARIKSFKQLFVISHDDTFEQVTETVISVTRDND</sequence>
<dbReference type="SUPFAM" id="SSF52540">
    <property type="entry name" value="P-loop containing nucleoside triphosphate hydrolases"/>
    <property type="match status" value="2"/>
</dbReference>
<proteinExistence type="inferred from homology"/>
<evidence type="ECO:0000256" key="4">
    <source>
        <dbReference type="SAM" id="Coils"/>
    </source>
</evidence>
<evidence type="ECO:0000256" key="1">
    <source>
        <dbReference type="ARBA" id="ARBA00006930"/>
    </source>
</evidence>
<gene>
    <name evidence="6" type="ORF">DCF25_18985</name>
</gene>
<dbReference type="InterPro" id="IPR027417">
    <property type="entry name" value="P-loop_NTPase"/>
</dbReference>
<keyword evidence="4" id="KW-0175">Coiled coil</keyword>
<dbReference type="AlphaFoldDB" id="A0A2W4TSA5"/>
<evidence type="ECO:0000259" key="5">
    <source>
        <dbReference type="Pfam" id="PF13476"/>
    </source>
</evidence>
<feature type="coiled-coil region" evidence="4">
    <location>
        <begin position="737"/>
        <end position="771"/>
    </location>
</feature>
<dbReference type="PANTHER" id="PTHR32114:SF2">
    <property type="entry name" value="ABC TRANSPORTER ABCH.3"/>
    <property type="match status" value="1"/>
</dbReference>